<organism evidence="2 3">
    <name type="scientific">Luteolibacter flavescens</name>
    <dbReference type="NCBI Taxonomy" id="1859460"/>
    <lineage>
        <taxon>Bacteria</taxon>
        <taxon>Pseudomonadati</taxon>
        <taxon>Verrucomicrobiota</taxon>
        <taxon>Verrucomicrobiia</taxon>
        <taxon>Verrucomicrobiales</taxon>
        <taxon>Verrucomicrobiaceae</taxon>
        <taxon>Luteolibacter</taxon>
    </lineage>
</organism>
<keyword evidence="1" id="KW-0732">Signal</keyword>
<dbReference type="InterPro" id="IPR024079">
    <property type="entry name" value="MetalloPept_cat_dom_sf"/>
</dbReference>
<dbReference type="InterPro" id="IPR053002">
    <property type="entry name" value="Metalloproteinase_M10B"/>
</dbReference>
<evidence type="ECO:0000313" key="2">
    <source>
        <dbReference type="EMBL" id="MCW1886194.1"/>
    </source>
</evidence>
<reference evidence="2 3" key="1">
    <citation type="submission" date="2022-10" db="EMBL/GenBank/DDBJ databases">
        <title>Luteolibacter flavescens strain MCCC 1K03193, whole genome shotgun sequencing project.</title>
        <authorList>
            <person name="Zhao G."/>
            <person name="Shen L."/>
        </authorList>
    </citation>
    <scope>NUCLEOTIDE SEQUENCE [LARGE SCALE GENOMIC DNA]</scope>
    <source>
        <strain evidence="2 3">MCCC 1K03193</strain>
    </source>
</reference>
<accession>A0ABT3FRI5</accession>
<dbReference type="Proteomes" id="UP001207930">
    <property type="component" value="Unassembled WGS sequence"/>
</dbReference>
<evidence type="ECO:0000313" key="3">
    <source>
        <dbReference type="Proteomes" id="UP001207930"/>
    </source>
</evidence>
<dbReference type="SUPFAM" id="SSF55486">
    <property type="entry name" value="Metalloproteases ('zincins'), catalytic domain"/>
    <property type="match status" value="1"/>
</dbReference>
<gene>
    <name evidence="2" type="ORF">OKA04_15760</name>
</gene>
<protein>
    <recommendedName>
        <fullName evidence="4">Metallopeptidase</fullName>
    </recommendedName>
</protein>
<proteinExistence type="predicted"/>
<dbReference type="Pfam" id="PF12044">
    <property type="entry name" value="Metallopep"/>
    <property type="match status" value="1"/>
</dbReference>
<dbReference type="Gene3D" id="3.40.390.10">
    <property type="entry name" value="Collagenase (Catalytic Domain)"/>
    <property type="match status" value="1"/>
</dbReference>
<dbReference type="RefSeq" id="WP_264502148.1">
    <property type="nucleotide sequence ID" value="NZ_JAPDDS010000008.1"/>
</dbReference>
<dbReference type="PANTHER" id="PTHR21054:SF2">
    <property type="entry name" value="MIP04191P"/>
    <property type="match status" value="1"/>
</dbReference>
<dbReference type="InterPro" id="IPR021917">
    <property type="entry name" value="Unchr_Zn-peptidase-like"/>
</dbReference>
<evidence type="ECO:0008006" key="4">
    <source>
        <dbReference type="Google" id="ProtNLM"/>
    </source>
</evidence>
<dbReference type="PANTHER" id="PTHR21054">
    <property type="entry name" value="ZINC METALLOPROTEINASE-RELATED"/>
    <property type="match status" value="1"/>
</dbReference>
<evidence type="ECO:0000256" key="1">
    <source>
        <dbReference type="SAM" id="SignalP"/>
    </source>
</evidence>
<keyword evidence="3" id="KW-1185">Reference proteome</keyword>
<comment type="caution">
    <text evidence="2">The sequence shown here is derived from an EMBL/GenBank/DDBJ whole genome shotgun (WGS) entry which is preliminary data.</text>
</comment>
<sequence>MSRYFRAGLGVLGLCLISPGAAVTVENFKPEETVRHSVILIRGTSTEGKDVSVKLTAADGTTTATPAMAAGGKYKALVELSSGVNKLELTDTGASEAASLTVTYQPMTNPHHVRLIWLTDSSGATDYAAPEDGFPQNYEARVRTAALLMQCFTAERMHELGYGRRTFALKTDENGKVKVETIKSPHSREYYHGQKDDQRFWRETYQFLNTDHADPTAKNLVLAAFTRKDPATGRMLAHTALGGGNLGLFGSASVFSWPDSLANVQASFTDGRRVDATRVHDDSAGRNTWWALASTTLGATLHEMGHTFDLPHCKDPRCIMTRGFDGLNRFFTFSEPWPNRPAGTFRPEEEAWFAPVSASFLRWNPWFQPDAPRQPDGKPEIRHLAEQQSVEITAPAGVRVLGFWEGDDIRTFREFRDEAPAKVTMTREEIRKLVGEHQVTRISAMDDAGRTAAIPLKF</sequence>
<feature type="signal peptide" evidence="1">
    <location>
        <begin position="1"/>
        <end position="22"/>
    </location>
</feature>
<feature type="chain" id="PRO_5047372293" description="Metallopeptidase" evidence="1">
    <location>
        <begin position="23"/>
        <end position="458"/>
    </location>
</feature>
<dbReference type="EMBL" id="JAPDDS010000008">
    <property type="protein sequence ID" value="MCW1886194.1"/>
    <property type="molecule type" value="Genomic_DNA"/>
</dbReference>
<name>A0ABT3FRI5_9BACT</name>